<dbReference type="PANTHER" id="PTHR12526">
    <property type="entry name" value="GLYCOSYLTRANSFERASE"/>
    <property type="match status" value="1"/>
</dbReference>
<feature type="domain" description="Glycosyltransferase subfamily 4-like N-terminal" evidence="3">
    <location>
        <begin position="14"/>
        <end position="169"/>
    </location>
</feature>
<evidence type="ECO:0000313" key="5">
    <source>
        <dbReference type="Proteomes" id="UP000461162"/>
    </source>
</evidence>
<sequence>MRRAVLVISSLGMGGAESVMAWLAAGLDSREVAVTILTFDHGDDVPYYPLPAGVVVRHLKLSGPSLSAVGGLLNNVRRCRVLRSAILTESPDVVVSFMEQTNVLTLLAVGGRCPVVVSERVHPMYPVGRPWAWLRRCIYGRAAALVVQTASIGREYGWLKTAQVKVIPNAAIPSGCKEPTVRFSGPAVVGMGRLHEQKGFDILLRAFAKVAMEFPQWKLVIFGDGPKKSELQELTTSLGLAHRVVFAGQTPTPHADLAQGDIFAFPSRFEGFPNALCEAMTIGMACVAADCPGGPADLIDDGRNGLLVPPGDVKALTETLGRLMADQPLRIRLGLQAGEVVERFSVERVMDQWEACLIEAVATNPGKRLKQCAE</sequence>
<organism evidence="4 5">
    <name type="scientific">Pseudodesulfovibrio alkaliphilus</name>
    <dbReference type="NCBI Taxonomy" id="2661613"/>
    <lineage>
        <taxon>Bacteria</taxon>
        <taxon>Pseudomonadati</taxon>
        <taxon>Thermodesulfobacteriota</taxon>
        <taxon>Desulfovibrionia</taxon>
        <taxon>Desulfovibrionales</taxon>
        <taxon>Desulfovibrionaceae</taxon>
    </lineage>
</organism>
<keyword evidence="5" id="KW-1185">Reference proteome</keyword>
<name>A0A7K1KPB6_9BACT</name>
<protein>
    <submittedName>
        <fullName evidence="4">Glycosyltransferase</fullName>
    </submittedName>
</protein>
<dbReference type="Gene3D" id="3.40.50.2000">
    <property type="entry name" value="Glycogen Phosphorylase B"/>
    <property type="match status" value="2"/>
</dbReference>
<keyword evidence="2 4" id="KW-0808">Transferase</keyword>
<dbReference type="AlphaFoldDB" id="A0A7K1KPB6"/>
<dbReference type="PANTHER" id="PTHR12526:SF510">
    <property type="entry name" value="D-INOSITOL 3-PHOSPHATE GLYCOSYLTRANSFERASE"/>
    <property type="match status" value="1"/>
</dbReference>
<evidence type="ECO:0000256" key="1">
    <source>
        <dbReference type="ARBA" id="ARBA00022676"/>
    </source>
</evidence>
<evidence type="ECO:0000256" key="2">
    <source>
        <dbReference type="ARBA" id="ARBA00022679"/>
    </source>
</evidence>
<dbReference type="EMBL" id="WODC01000005">
    <property type="protein sequence ID" value="MUM77820.1"/>
    <property type="molecule type" value="Genomic_DNA"/>
</dbReference>
<dbReference type="CDD" id="cd03820">
    <property type="entry name" value="GT4_AmsD-like"/>
    <property type="match status" value="1"/>
</dbReference>
<gene>
    <name evidence="4" type="ORF">GKC30_09255</name>
</gene>
<comment type="caution">
    <text evidence="4">The sequence shown here is derived from an EMBL/GenBank/DDBJ whole genome shotgun (WGS) entry which is preliminary data.</text>
</comment>
<dbReference type="Pfam" id="PF13692">
    <property type="entry name" value="Glyco_trans_1_4"/>
    <property type="match status" value="1"/>
</dbReference>
<accession>A0A7K1KPB6</accession>
<dbReference type="Pfam" id="PF13579">
    <property type="entry name" value="Glyco_trans_4_4"/>
    <property type="match status" value="1"/>
</dbReference>
<proteinExistence type="predicted"/>
<dbReference type="GO" id="GO:0016757">
    <property type="term" value="F:glycosyltransferase activity"/>
    <property type="evidence" value="ECO:0007669"/>
    <property type="project" value="UniProtKB-KW"/>
</dbReference>
<dbReference type="Proteomes" id="UP000461162">
    <property type="component" value="Unassembled WGS sequence"/>
</dbReference>
<dbReference type="InterPro" id="IPR028098">
    <property type="entry name" value="Glyco_trans_4-like_N"/>
</dbReference>
<evidence type="ECO:0000259" key="3">
    <source>
        <dbReference type="Pfam" id="PF13579"/>
    </source>
</evidence>
<reference evidence="4 5" key="1">
    <citation type="submission" date="2019-11" db="EMBL/GenBank/DDBJ databases">
        <title>Pseudodesulfovibrio alkaliphilus, sp. nov., an alkaliphilic sulfate-reducing bacteria from mud volcano of Taman peninsula, Russia.</title>
        <authorList>
            <person name="Frolova A."/>
            <person name="Merkel A.Y."/>
            <person name="Slobodkin A.I."/>
        </authorList>
    </citation>
    <scope>NUCLEOTIDE SEQUENCE [LARGE SCALE GENOMIC DNA]</scope>
    <source>
        <strain evidence="4 5">F-1</strain>
    </source>
</reference>
<evidence type="ECO:0000313" key="4">
    <source>
        <dbReference type="EMBL" id="MUM77820.1"/>
    </source>
</evidence>
<dbReference type="SUPFAM" id="SSF53756">
    <property type="entry name" value="UDP-Glycosyltransferase/glycogen phosphorylase"/>
    <property type="match status" value="1"/>
</dbReference>
<keyword evidence="1" id="KW-0328">Glycosyltransferase</keyword>